<evidence type="ECO:0000313" key="2">
    <source>
        <dbReference type="EMBL" id="KAF2204927.1"/>
    </source>
</evidence>
<reference evidence="2" key="1">
    <citation type="journal article" date="2020" name="Stud. Mycol.">
        <title>101 Dothideomycetes genomes: a test case for predicting lifestyles and emergence of pathogens.</title>
        <authorList>
            <person name="Haridas S."/>
            <person name="Albert R."/>
            <person name="Binder M."/>
            <person name="Bloem J."/>
            <person name="Labutti K."/>
            <person name="Salamov A."/>
            <person name="Andreopoulos B."/>
            <person name="Baker S."/>
            <person name="Barry K."/>
            <person name="Bills G."/>
            <person name="Bluhm B."/>
            <person name="Cannon C."/>
            <person name="Castanera R."/>
            <person name="Culley D."/>
            <person name="Daum C."/>
            <person name="Ezra D."/>
            <person name="Gonzalez J."/>
            <person name="Henrissat B."/>
            <person name="Kuo A."/>
            <person name="Liang C."/>
            <person name="Lipzen A."/>
            <person name="Lutzoni F."/>
            <person name="Magnuson J."/>
            <person name="Mondo S."/>
            <person name="Nolan M."/>
            <person name="Ohm R."/>
            <person name="Pangilinan J."/>
            <person name="Park H.-J."/>
            <person name="Ramirez L."/>
            <person name="Alfaro M."/>
            <person name="Sun H."/>
            <person name="Tritt A."/>
            <person name="Yoshinaga Y."/>
            <person name="Zwiers L.-H."/>
            <person name="Turgeon B."/>
            <person name="Goodwin S."/>
            <person name="Spatafora J."/>
            <person name="Crous P."/>
            <person name="Grigoriev I."/>
        </authorList>
    </citation>
    <scope>NUCLEOTIDE SEQUENCE</scope>
    <source>
        <strain evidence="2">ATCC 74209</strain>
    </source>
</reference>
<dbReference type="OrthoDB" id="3781357at2759"/>
<keyword evidence="1" id="KW-0732">Signal</keyword>
<accession>A0A9P4JWT2</accession>
<evidence type="ECO:0000313" key="3">
    <source>
        <dbReference type="Proteomes" id="UP000799536"/>
    </source>
</evidence>
<protein>
    <recommendedName>
        <fullName evidence="4">Lipocalin-like domain-containing protein</fullName>
    </recommendedName>
</protein>
<keyword evidence="3" id="KW-1185">Reference proteome</keyword>
<comment type="caution">
    <text evidence="2">The sequence shown here is derived from an EMBL/GenBank/DDBJ whole genome shotgun (WGS) entry which is preliminary data.</text>
</comment>
<gene>
    <name evidence="2" type="ORF">GQ43DRAFT_460330</name>
</gene>
<dbReference type="EMBL" id="ML993865">
    <property type="protein sequence ID" value="KAF2204927.1"/>
    <property type="molecule type" value="Genomic_DNA"/>
</dbReference>
<organism evidence="2 3">
    <name type="scientific">Delitschia confertaspora ATCC 74209</name>
    <dbReference type="NCBI Taxonomy" id="1513339"/>
    <lineage>
        <taxon>Eukaryota</taxon>
        <taxon>Fungi</taxon>
        <taxon>Dikarya</taxon>
        <taxon>Ascomycota</taxon>
        <taxon>Pezizomycotina</taxon>
        <taxon>Dothideomycetes</taxon>
        <taxon>Pleosporomycetidae</taxon>
        <taxon>Pleosporales</taxon>
        <taxon>Delitschiaceae</taxon>
        <taxon>Delitschia</taxon>
    </lineage>
</organism>
<dbReference type="Proteomes" id="UP000799536">
    <property type="component" value="Unassembled WGS sequence"/>
</dbReference>
<evidence type="ECO:0008006" key="4">
    <source>
        <dbReference type="Google" id="ProtNLM"/>
    </source>
</evidence>
<dbReference type="AlphaFoldDB" id="A0A9P4JWT2"/>
<evidence type="ECO:0000256" key="1">
    <source>
        <dbReference type="SAM" id="SignalP"/>
    </source>
</evidence>
<name>A0A9P4JWT2_9PLEO</name>
<feature type="signal peptide" evidence="1">
    <location>
        <begin position="1"/>
        <end position="17"/>
    </location>
</feature>
<feature type="chain" id="PRO_5040105296" description="Lipocalin-like domain-containing protein" evidence="1">
    <location>
        <begin position="18"/>
        <end position="146"/>
    </location>
</feature>
<sequence>MRPTLLSLIALASAASAAPSLIPRQEGTVDYGYWYAVYTSEGFAAGSSETVVATYSNPGHASNFTSTCRETYYHGQTYRNCDAGFSYTWGAPWSDDGATLSLTQTVELGGEQVKISGSALLVRLSGLGSGKASRAEGRIEAGLASA</sequence>
<proteinExistence type="predicted"/>